<comment type="caution">
    <text evidence="6">The sequence shown here is derived from an EMBL/GenBank/DDBJ whole genome shotgun (WGS) entry which is preliminary data.</text>
</comment>
<dbReference type="Pfam" id="PF01343">
    <property type="entry name" value="Peptidase_S49"/>
    <property type="match status" value="1"/>
</dbReference>
<evidence type="ECO:0000256" key="4">
    <source>
        <dbReference type="ARBA" id="ARBA00022825"/>
    </source>
</evidence>
<evidence type="ECO:0000313" key="6">
    <source>
        <dbReference type="EMBL" id="GBQ08027.1"/>
    </source>
</evidence>
<dbReference type="Gene3D" id="3.90.226.10">
    <property type="entry name" value="2-enoyl-CoA Hydratase, Chain A, domain 1"/>
    <property type="match status" value="1"/>
</dbReference>
<accession>A0ABQ0P0B0</accession>
<sequence length="285" mass="31000">MSNPSLRLSTILNKPLALDHSRASELRSELVSHGPHATIVAQSPQAMSGFEDSESNFHYWGVPLRIERNVGIIPITGLLLSGPGGFLYPYCSFYEDIRARLDDALDDSRIKAIALWIDSPGGDVSQCLELSDTIAQARRRKPIVAIVYNSANSAAYALACATDIITVPETGMVGSIGVIMIHADCSEMLQNKGVKTTVFRFGRHKAELQEVEPLTPEIINREQAIVNALGEKFVALVARNRSLDEGTIRAMEGEAYLGERGVALGLADATMPPHQALDDLIEQFS</sequence>
<keyword evidence="3" id="KW-0378">Hydrolase</keyword>
<protein>
    <submittedName>
        <fullName evidence="6">Bacteriophage minor capsid protein C</fullName>
    </submittedName>
</protein>
<gene>
    <name evidence="6" type="ORF">AA15669_1626</name>
</gene>
<dbReference type="Gene3D" id="6.20.330.10">
    <property type="match status" value="1"/>
</dbReference>
<dbReference type="SUPFAM" id="SSF52096">
    <property type="entry name" value="ClpP/crotonase"/>
    <property type="match status" value="1"/>
</dbReference>
<dbReference type="PANTHER" id="PTHR33209">
    <property type="entry name" value="PROTEASE 4"/>
    <property type="match status" value="1"/>
</dbReference>
<organism evidence="6 7">
    <name type="scientific">Saccharibacter floricola DSM 15669</name>
    <dbReference type="NCBI Taxonomy" id="1123227"/>
    <lineage>
        <taxon>Bacteria</taxon>
        <taxon>Pseudomonadati</taxon>
        <taxon>Pseudomonadota</taxon>
        <taxon>Alphaproteobacteria</taxon>
        <taxon>Acetobacterales</taxon>
        <taxon>Acetobacteraceae</taxon>
        <taxon>Saccharibacter</taxon>
    </lineage>
</organism>
<dbReference type="EMBL" id="BAQD01000061">
    <property type="protein sequence ID" value="GBQ08027.1"/>
    <property type="molecule type" value="Genomic_DNA"/>
</dbReference>
<dbReference type="InterPro" id="IPR002142">
    <property type="entry name" value="Peptidase_S49"/>
</dbReference>
<dbReference type="InterPro" id="IPR033855">
    <property type="entry name" value="Protein_C"/>
</dbReference>
<proteinExistence type="inferred from homology"/>
<name>A0ABQ0P0B0_9PROT</name>
<dbReference type="CDD" id="cd07022">
    <property type="entry name" value="S49_Sppa_36K_type"/>
    <property type="match status" value="1"/>
</dbReference>
<keyword evidence="4" id="KW-0720">Serine protease</keyword>
<keyword evidence="2" id="KW-0645">Protease</keyword>
<reference evidence="6" key="1">
    <citation type="submission" date="2013-04" db="EMBL/GenBank/DDBJ databases">
        <title>The genome sequencing project of 58 acetic acid bacteria.</title>
        <authorList>
            <person name="Okamoto-Kainuma A."/>
            <person name="Ishikawa M."/>
            <person name="Umino S."/>
            <person name="Koizumi Y."/>
            <person name="Shiwa Y."/>
            <person name="Yoshikawa H."/>
            <person name="Matsutani M."/>
            <person name="Matsushita K."/>
        </authorList>
    </citation>
    <scope>NUCLEOTIDE SEQUENCE</scope>
    <source>
        <strain evidence="6">DSM 15669</strain>
    </source>
</reference>
<dbReference type="PANTHER" id="PTHR33209:SF1">
    <property type="entry name" value="PEPTIDASE S49 DOMAIN-CONTAINING PROTEIN"/>
    <property type="match status" value="1"/>
</dbReference>
<dbReference type="Proteomes" id="UP001062901">
    <property type="component" value="Unassembled WGS sequence"/>
</dbReference>
<comment type="similarity">
    <text evidence="1">Belongs to the peptidase S49 family.</text>
</comment>
<evidence type="ECO:0000256" key="3">
    <source>
        <dbReference type="ARBA" id="ARBA00022801"/>
    </source>
</evidence>
<feature type="domain" description="Peptidase S49" evidence="5">
    <location>
        <begin position="137"/>
        <end position="278"/>
    </location>
</feature>
<evidence type="ECO:0000256" key="1">
    <source>
        <dbReference type="ARBA" id="ARBA00008683"/>
    </source>
</evidence>
<keyword evidence="7" id="KW-1185">Reference proteome</keyword>
<evidence type="ECO:0000256" key="2">
    <source>
        <dbReference type="ARBA" id="ARBA00022670"/>
    </source>
</evidence>
<dbReference type="RefSeq" id="WP_018981149.1">
    <property type="nucleotide sequence ID" value="NZ_BAQD01000061.1"/>
</dbReference>
<dbReference type="InterPro" id="IPR029045">
    <property type="entry name" value="ClpP/crotonase-like_dom_sf"/>
</dbReference>
<evidence type="ECO:0000259" key="5">
    <source>
        <dbReference type="Pfam" id="PF01343"/>
    </source>
</evidence>
<evidence type="ECO:0000313" key="7">
    <source>
        <dbReference type="Proteomes" id="UP001062901"/>
    </source>
</evidence>